<proteinExistence type="predicted"/>
<keyword evidence="3" id="KW-1185">Reference proteome</keyword>
<evidence type="ECO:0000256" key="1">
    <source>
        <dbReference type="SAM" id="MobiDB-lite"/>
    </source>
</evidence>
<dbReference type="AlphaFoldDB" id="A0A8S1GRF4"/>
<comment type="caution">
    <text evidence="2">The sequence shown here is derived from an EMBL/GenBank/DDBJ whole genome shotgun (WGS) entry which is preliminary data.</text>
</comment>
<evidence type="ECO:0000313" key="3">
    <source>
        <dbReference type="Proteomes" id="UP000835052"/>
    </source>
</evidence>
<accession>A0A8S1GRF4</accession>
<protein>
    <submittedName>
        <fullName evidence="2">Uncharacterized protein</fullName>
    </submittedName>
</protein>
<dbReference type="EMBL" id="CAJGYM010000003">
    <property type="protein sequence ID" value="CAD6185839.1"/>
    <property type="molecule type" value="Genomic_DNA"/>
</dbReference>
<reference evidence="2" key="1">
    <citation type="submission" date="2020-10" db="EMBL/GenBank/DDBJ databases">
        <authorList>
            <person name="Kikuchi T."/>
        </authorList>
    </citation>
    <scope>NUCLEOTIDE SEQUENCE</scope>
    <source>
        <strain evidence="2">NKZ352</strain>
    </source>
</reference>
<name>A0A8S1GRF4_9PELO</name>
<dbReference type="Proteomes" id="UP000835052">
    <property type="component" value="Unassembled WGS sequence"/>
</dbReference>
<evidence type="ECO:0000313" key="2">
    <source>
        <dbReference type="EMBL" id="CAD6185839.1"/>
    </source>
</evidence>
<organism evidence="2 3">
    <name type="scientific">Caenorhabditis auriculariae</name>
    <dbReference type="NCBI Taxonomy" id="2777116"/>
    <lineage>
        <taxon>Eukaryota</taxon>
        <taxon>Metazoa</taxon>
        <taxon>Ecdysozoa</taxon>
        <taxon>Nematoda</taxon>
        <taxon>Chromadorea</taxon>
        <taxon>Rhabditida</taxon>
        <taxon>Rhabditina</taxon>
        <taxon>Rhabditomorpha</taxon>
        <taxon>Rhabditoidea</taxon>
        <taxon>Rhabditidae</taxon>
        <taxon>Peloderinae</taxon>
        <taxon>Caenorhabditis</taxon>
    </lineage>
</organism>
<gene>
    <name evidence="2" type="ORF">CAUJ_LOCUS1758</name>
</gene>
<sequence length="211" mass="24202">MQKARSWSQGKWKKDRESIPTSHRNPKPCICTHEAYRHHHHHCRSRGEKKNYRRTSLGENFRPSWNSIPILETITNIKRLQINLQPIPSASNRISCASEAHWEQLQDHVGLLFLVLLLLRQDVVPAVVGGPIPLSRNVARARPPTLILTPAPLPIPVLYGSFSTRPSYRSPRYLRQSSLELFCQTPLTIPVSYGSSSTRLNYSKKESRHLF</sequence>
<feature type="region of interest" description="Disordered" evidence="1">
    <location>
        <begin position="1"/>
        <end position="24"/>
    </location>
</feature>